<gene>
    <name evidence="2" type="ORF">SAMN02745823_02362</name>
</gene>
<accession>A0A1M5YC95</accession>
<dbReference type="STRING" id="1123282.SAMN02745823_02362"/>
<name>A0A1M5YC95_9FIRM</name>
<evidence type="ECO:0000313" key="2">
    <source>
        <dbReference type="EMBL" id="SHI09586.1"/>
    </source>
</evidence>
<feature type="transmembrane region" description="Helical" evidence="1">
    <location>
        <begin position="44"/>
        <end position="66"/>
    </location>
</feature>
<keyword evidence="3" id="KW-1185">Reference proteome</keyword>
<dbReference type="EMBL" id="FQXV01000008">
    <property type="protein sequence ID" value="SHI09586.1"/>
    <property type="molecule type" value="Genomic_DNA"/>
</dbReference>
<dbReference type="RefSeq" id="WP_073079187.1">
    <property type="nucleotide sequence ID" value="NZ_FQXV01000008.1"/>
</dbReference>
<sequence>METAKSLSAADIYIIVTGIVMGTAARLYTLKIDMRQIPSYPSAYFNNIILGFIAAALGAIAVPAFLARDFVAVTFLTIAVQQFRDIRSSEQESLEQLEETEYIRRGAAYIDGISKTFESRNYLSMLTALISVLLMKAVPLSNICLTILLGAAGGMVVLYFSYRFTKGRHVGQICAVSLGSIEVRGSELFVDGMFVTNYLGTDRSRELFRTEGLAVVLTPRDPVSRVTLENAGQRQAVLFEAVRALGVKRYKFMKRNFDSGKVLIAFVPILNDPKRLVAAVKNTPILENSRKIGRVMKTTFEEQS</sequence>
<dbReference type="OrthoDB" id="1846546at2"/>
<evidence type="ECO:0000313" key="3">
    <source>
        <dbReference type="Proteomes" id="UP000183995"/>
    </source>
</evidence>
<reference evidence="2 3" key="1">
    <citation type="submission" date="2016-11" db="EMBL/GenBank/DDBJ databases">
        <authorList>
            <person name="Jaros S."/>
            <person name="Januszkiewicz K."/>
            <person name="Wedrychowicz H."/>
        </authorList>
    </citation>
    <scope>NUCLEOTIDE SEQUENCE [LARGE SCALE GENOMIC DNA]</scope>
    <source>
        <strain evidence="2 3">DSM 10068</strain>
    </source>
</reference>
<evidence type="ECO:0000256" key="1">
    <source>
        <dbReference type="SAM" id="Phobius"/>
    </source>
</evidence>
<protein>
    <recommendedName>
        <fullName evidence="4">YIEGIA protein</fullName>
    </recommendedName>
</protein>
<keyword evidence="1" id="KW-1133">Transmembrane helix</keyword>
<feature type="transmembrane region" description="Helical" evidence="1">
    <location>
        <begin position="140"/>
        <end position="162"/>
    </location>
</feature>
<dbReference type="Pfam" id="PF14045">
    <property type="entry name" value="YIEGIA"/>
    <property type="match status" value="1"/>
</dbReference>
<dbReference type="Proteomes" id="UP000183995">
    <property type="component" value="Unassembled WGS sequence"/>
</dbReference>
<dbReference type="AlphaFoldDB" id="A0A1M5YC95"/>
<dbReference type="InterPro" id="IPR025918">
    <property type="entry name" value="YIEGIA"/>
</dbReference>
<evidence type="ECO:0008006" key="4">
    <source>
        <dbReference type="Google" id="ProtNLM"/>
    </source>
</evidence>
<organism evidence="2 3">
    <name type="scientific">Sporobacter termitidis DSM 10068</name>
    <dbReference type="NCBI Taxonomy" id="1123282"/>
    <lineage>
        <taxon>Bacteria</taxon>
        <taxon>Bacillati</taxon>
        <taxon>Bacillota</taxon>
        <taxon>Clostridia</taxon>
        <taxon>Eubacteriales</taxon>
        <taxon>Oscillospiraceae</taxon>
        <taxon>Sporobacter</taxon>
    </lineage>
</organism>
<keyword evidence="1" id="KW-0472">Membrane</keyword>
<feature type="transmembrane region" description="Helical" evidence="1">
    <location>
        <begin position="12"/>
        <end position="32"/>
    </location>
</feature>
<keyword evidence="1" id="KW-0812">Transmembrane</keyword>
<proteinExistence type="predicted"/>